<accession>A0A7L5BV20</accession>
<dbReference type="PANTHER" id="PTHR40940:SF1">
    <property type="entry name" value="PROTEIN BATD"/>
    <property type="match status" value="1"/>
</dbReference>
<name>A0A7L5BV20_9RHOB</name>
<gene>
    <name evidence="1" type="ORF">G5B40_08830</name>
</gene>
<reference evidence="1 2" key="1">
    <citation type="submission" date="2020-02" db="EMBL/GenBank/DDBJ databases">
        <title>complete genome sequence of Rhodobacteraceae bacterium.</title>
        <authorList>
            <person name="Park J."/>
            <person name="Kim Y.-S."/>
            <person name="Kim K.-H."/>
        </authorList>
    </citation>
    <scope>NUCLEOTIDE SEQUENCE [LARGE SCALE GENOMIC DNA]</scope>
    <source>
        <strain evidence="1 2">RR4-56</strain>
    </source>
</reference>
<dbReference type="PANTHER" id="PTHR40940">
    <property type="entry name" value="PROTEIN BATD-RELATED"/>
    <property type="match status" value="1"/>
</dbReference>
<organism evidence="1 2">
    <name type="scientific">Pikeienuella piscinae</name>
    <dbReference type="NCBI Taxonomy" id="2748098"/>
    <lineage>
        <taxon>Bacteria</taxon>
        <taxon>Pseudomonadati</taxon>
        <taxon>Pseudomonadota</taxon>
        <taxon>Alphaproteobacteria</taxon>
        <taxon>Rhodobacterales</taxon>
        <taxon>Paracoccaceae</taxon>
        <taxon>Pikeienuella</taxon>
    </lineage>
</organism>
<evidence type="ECO:0000313" key="1">
    <source>
        <dbReference type="EMBL" id="QIE55552.1"/>
    </source>
</evidence>
<dbReference type="InterPro" id="IPR025738">
    <property type="entry name" value="BatD"/>
</dbReference>
<dbReference type="RefSeq" id="WP_165097634.1">
    <property type="nucleotide sequence ID" value="NZ_CP049056.1"/>
</dbReference>
<dbReference type="Proteomes" id="UP000503336">
    <property type="component" value="Chromosome"/>
</dbReference>
<sequence length="426" mass="45914">MRQWIAVLLIFTLFAPVAVGQGAAKPKLDVEFEETEAAPGQFLTLRFTVLVPTWLPKPVEFPSLETPNIRVRLPEKSTTAISKPIDGETWSGVSRRYLIAPLVPGSFTIPPQELKVTYADSGGGPITEVMRTEAITFAGTVLEGAEGLDPFIAAEALTLEQKLEGEPEDMAPGASVRLEVTAHIEGVSPMVLPRLIPPTDLPGVAVYPEEPVVTEADERGALSGERKETVTLMAESGGSGRMPDVELRWFSLKTKKVETAKIDGFGVSVEAPPGSAGIAGRSYRPFVIALITIVAFGLAFRWGGPRLRVLVSERRRMSLASEGWADEALLRAVRQRDLSATYAALGEWAARKSDVDPWRAPAVERALAGIGAAHFGPTAPHDEEKSWIGLEEALAVLRRDPDGASRALSALPPLNRRARGVPAVRE</sequence>
<dbReference type="AlphaFoldDB" id="A0A7L5BV20"/>
<dbReference type="EMBL" id="CP049056">
    <property type="protein sequence ID" value="QIE55552.1"/>
    <property type="molecule type" value="Genomic_DNA"/>
</dbReference>
<evidence type="ECO:0000313" key="2">
    <source>
        <dbReference type="Proteomes" id="UP000503336"/>
    </source>
</evidence>
<protein>
    <submittedName>
        <fullName evidence="1">Protein BatD</fullName>
    </submittedName>
</protein>
<dbReference type="KEGG" id="hdh:G5B40_08830"/>
<keyword evidence="2" id="KW-1185">Reference proteome</keyword>
<proteinExistence type="predicted"/>